<feature type="region of interest" description="Disordered" evidence="1">
    <location>
        <begin position="41"/>
        <end position="67"/>
    </location>
</feature>
<comment type="caution">
    <text evidence="3">The sequence shown here is derived from an EMBL/GenBank/DDBJ whole genome shotgun (WGS) entry which is preliminary data.</text>
</comment>
<evidence type="ECO:0000256" key="2">
    <source>
        <dbReference type="SAM" id="Phobius"/>
    </source>
</evidence>
<evidence type="ECO:0000313" key="3">
    <source>
        <dbReference type="EMBL" id="KAJ6264446.1"/>
    </source>
</evidence>
<accession>A0AAD6NM50</accession>
<protein>
    <submittedName>
        <fullName evidence="3">Uncharacterized protein</fullName>
    </submittedName>
</protein>
<keyword evidence="2" id="KW-1133">Transmembrane helix</keyword>
<dbReference type="AlphaFoldDB" id="A0AAD6NM50"/>
<dbReference type="EMBL" id="JAQGDS010000001">
    <property type="protein sequence ID" value="KAJ6264446.1"/>
    <property type="molecule type" value="Genomic_DNA"/>
</dbReference>
<feature type="transmembrane region" description="Helical" evidence="2">
    <location>
        <begin position="83"/>
        <end position="103"/>
    </location>
</feature>
<reference evidence="3" key="1">
    <citation type="submission" date="2023-01" db="EMBL/GenBank/DDBJ databases">
        <title>The chitinases involved in constricting ring structure development in the nematode-trapping fungus Drechslerella dactyloides.</title>
        <authorList>
            <person name="Wang R."/>
            <person name="Zhang L."/>
            <person name="Tang P."/>
            <person name="Li S."/>
            <person name="Liang L."/>
        </authorList>
    </citation>
    <scope>NUCLEOTIDE SEQUENCE</scope>
    <source>
        <strain evidence="3">YMF1.00031</strain>
    </source>
</reference>
<keyword evidence="2" id="KW-0812">Transmembrane</keyword>
<sequence length="129" mass="14710">MATLLRAIKPSYLQSHVSGLPRYIHTRSLKAQTPLAVAFRTSPQKSRQFSSQGSPQRHNPQEVSHEMPKINWKELGASRTVKIVLIIALSIIGTMETIFYFKLFMRRFFPDKEVEEEGAFESPESSKST</sequence>
<feature type="compositionally biased region" description="Polar residues" evidence="1">
    <location>
        <begin position="41"/>
        <end position="58"/>
    </location>
</feature>
<proteinExistence type="predicted"/>
<organism evidence="3 4">
    <name type="scientific">Drechslerella dactyloides</name>
    <name type="common">Nematode-trapping fungus</name>
    <name type="synonym">Arthrobotrys dactyloides</name>
    <dbReference type="NCBI Taxonomy" id="74499"/>
    <lineage>
        <taxon>Eukaryota</taxon>
        <taxon>Fungi</taxon>
        <taxon>Dikarya</taxon>
        <taxon>Ascomycota</taxon>
        <taxon>Pezizomycotina</taxon>
        <taxon>Orbiliomycetes</taxon>
        <taxon>Orbiliales</taxon>
        <taxon>Orbiliaceae</taxon>
        <taxon>Drechslerella</taxon>
    </lineage>
</organism>
<keyword evidence="4" id="KW-1185">Reference proteome</keyword>
<name>A0AAD6NM50_DREDA</name>
<gene>
    <name evidence="3" type="ORF">Dda_0592</name>
</gene>
<evidence type="ECO:0000313" key="4">
    <source>
        <dbReference type="Proteomes" id="UP001221413"/>
    </source>
</evidence>
<keyword evidence="2" id="KW-0472">Membrane</keyword>
<dbReference type="Proteomes" id="UP001221413">
    <property type="component" value="Unassembled WGS sequence"/>
</dbReference>
<evidence type="ECO:0000256" key="1">
    <source>
        <dbReference type="SAM" id="MobiDB-lite"/>
    </source>
</evidence>